<evidence type="ECO:0000256" key="8">
    <source>
        <dbReference type="SAM" id="Phobius"/>
    </source>
</evidence>
<dbReference type="PANTHER" id="PTHR23344:SF13">
    <property type="entry name" value="GLYCEROPHOSPHODIESTER PHOSPHODIESTERASE DOMAIN-CONTAINING PROTEIN 4"/>
    <property type="match status" value="1"/>
</dbReference>
<dbReference type="PROSITE" id="PS51704">
    <property type="entry name" value="GP_PDE"/>
    <property type="match status" value="1"/>
</dbReference>
<gene>
    <name evidence="11" type="ORF">IHE44_0005626</name>
    <name evidence="10" type="ORF">IHE44_004264</name>
</gene>
<evidence type="ECO:0000256" key="2">
    <source>
        <dbReference type="ARBA" id="ARBA00007277"/>
    </source>
</evidence>
<keyword evidence="12" id="KW-1185">Reference proteome</keyword>
<evidence type="ECO:0000256" key="3">
    <source>
        <dbReference type="ARBA" id="ARBA00022692"/>
    </source>
</evidence>
<accession>A0A835TRA7</accession>
<keyword evidence="4" id="KW-0378">Hydrolase</keyword>
<comment type="subcellular location">
    <subcellularLocation>
        <location evidence="1">Membrane</location>
        <topology evidence="1">Multi-pass membrane protein</topology>
    </subcellularLocation>
</comment>
<evidence type="ECO:0000256" key="4">
    <source>
        <dbReference type="ARBA" id="ARBA00022801"/>
    </source>
</evidence>
<protein>
    <recommendedName>
        <fullName evidence="9">GP-PDE domain-containing protein</fullName>
    </recommendedName>
</protein>
<evidence type="ECO:0000313" key="11">
    <source>
        <dbReference type="EMBL" id="KAI1242109.1"/>
    </source>
</evidence>
<dbReference type="PANTHER" id="PTHR23344">
    <property type="entry name" value="GLYCEROPHOSPHORYL DIESTER PHOSPHODIESTERASE"/>
    <property type="match status" value="1"/>
</dbReference>
<reference evidence="10" key="1">
    <citation type="submission" date="2020-10" db="EMBL/GenBank/DDBJ databases">
        <title>Feather gene expression reveals the developmental basis of iridescence in African starlings.</title>
        <authorList>
            <person name="Rubenstein D.R."/>
        </authorList>
    </citation>
    <scope>NUCLEOTIDE SEQUENCE</scope>
    <source>
        <strain evidence="10">SS15</strain>
        <tissue evidence="10">Liver</tissue>
    </source>
</reference>
<dbReference type="AlphaFoldDB" id="A0A835TRA7"/>
<organism evidence="10">
    <name type="scientific">Lamprotornis superbus</name>
    <dbReference type="NCBI Taxonomy" id="245042"/>
    <lineage>
        <taxon>Eukaryota</taxon>
        <taxon>Metazoa</taxon>
        <taxon>Chordata</taxon>
        <taxon>Craniata</taxon>
        <taxon>Vertebrata</taxon>
        <taxon>Euteleostomi</taxon>
        <taxon>Archelosauria</taxon>
        <taxon>Archosauria</taxon>
        <taxon>Dinosauria</taxon>
        <taxon>Saurischia</taxon>
        <taxon>Theropoda</taxon>
        <taxon>Coelurosauria</taxon>
        <taxon>Aves</taxon>
        <taxon>Neognathae</taxon>
        <taxon>Neoaves</taxon>
        <taxon>Telluraves</taxon>
        <taxon>Australaves</taxon>
        <taxon>Passeriformes</taxon>
        <taxon>Sturnidae</taxon>
        <taxon>Lamprotornis</taxon>
    </lineage>
</organism>
<dbReference type="EMBL" id="JADDUC010000180">
    <property type="protein sequence ID" value="KAG0116252.1"/>
    <property type="molecule type" value="Genomic_DNA"/>
</dbReference>
<evidence type="ECO:0000256" key="6">
    <source>
        <dbReference type="ARBA" id="ARBA00023136"/>
    </source>
</evidence>
<dbReference type="OrthoDB" id="1058301at2759"/>
<sequence length="985" mass="110007">MVPDANKLEHLERMEASPTSLKRLKFGKLKVVRRSLLQRYEHQPFISCLAGFYSCRWKRYQRQRTEPGKCCCSMRECMFFPLLIAAFCFSLVFLYTWGEGKNDYNNFDWYNYGNLGFWFLWSLVILIVAAVLFAYISLLLVLAMCLLAEGQQLYLHWSHKIGTFLVLGFSISSLFALSILWRDHGKTVRLSFQVTAPYLHIGAIAIMVLLAWPVALHAIRADKKVTQVIIVGPYLAILLFLFLIPLGMYSPCIREMGTLGPKPALIGHRGAPMLAPENTEMSFMKTIEHGGDGLETDVTISYDGVPFLMHDDTLTRTTNIQENKPFVGMGSLSKADQNQAMNQSIYTLSSFLRLADSHNKLVIFDLYRPPEKHPYRNLWLRKVLDVILNESKIKRHLVLWLHNSVRSFVQSVAPGFQHTMGRKAPIEDLLKHNIVKLNLVYTDMSSEDIRKYAEANITTNFYVVNEPWLYSLAWCSGAHSVTTNAVHLLKDLSQPLFLMTPQQYNIMWILTDLTSALLISLIFALHWHCLPSRFSGELEIRPSTQKCLTVTQTPHFVSFHSVKDNWEIWGSWNRLTLAGHVWLLDVLLCHSYMMNVPLIPVVPQKSRVCWAQLFSWLAVDGWGDQSSQPRGVFLQGAGSTAVLPVQQVESLGSPWDHVHVVCISQDSVDASGPTKQQIPPGWLCSKGIPSPPGTEGSLECLSALCGLDSKGLRKSQNTCPHKVGKSCPRQQGAVRNTTAGSCLTQVLCPMQVAREEFLLLCSGQAQRHACRPGLTWAERRYGPAISMRLGRPAVGAQICLESADGVAAVKKLCIMVRCSNHMGATIYPRPLTSHRTIIPAVCKLCFHTCCKHLSILQSSSFSGAQISPIRPASSPHTTSCPPPLQVSSIPKSTLCPPQWSANWMISNGVSQTSVFFIPKEKISINFQSGYTDGLSPLAGCSHQELHIARRSLVHKKNPGALEIAPGDVTTTAQCRTASHKPLDAF</sequence>
<evidence type="ECO:0000313" key="10">
    <source>
        <dbReference type="EMBL" id="KAG0116252.1"/>
    </source>
</evidence>
<dbReference type="InterPro" id="IPR017946">
    <property type="entry name" value="PLC-like_Pdiesterase_TIM-brl"/>
</dbReference>
<keyword evidence="6 8" id="KW-0472">Membrane</keyword>
<feature type="transmembrane region" description="Helical" evidence="8">
    <location>
        <begin position="79"/>
        <end position="98"/>
    </location>
</feature>
<feature type="transmembrane region" description="Helical" evidence="8">
    <location>
        <begin position="118"/>
        <end position="149"/>
    </location>
</feature>
<reference evidence="11" key="3">
    <citation type="submission" date="2022-01" db="EMBL/GenBank/DDBJ databases">
        <authorList>
            <person name="Rubenstein D.R."/>
        </authorList>
    </citation>
    <scope>NUCLEOTIDE SEQUENCE</scope>
    <source>
        <strain evidence="11">SS15</strain>
        <tissue evidence="11">Liver</tissue>
    </source>
</reference>
<dbReference type="Proteomes" id="UP000618051">
    <property type="component" value="Unassembled WGS sequence"/>
</dbReference>
<comment type="caution">
    <text evidence="10">The sequence shown here is derived from an EMBL/GenBank/DDBJ whole genome shotgun (WGS) entry which is preliminary data.</text>
</comment>
<name>A0A835TRA7_9PASS</name>
<keyword evidence="3 8" id="KW-0812">Transmembrane</keyword>
<dbReference type="GO" id="GO:0016020">
    <property type="term" value="C:membrane"/>
    <property type="evidence" value="ECO:0007669"/>
    <property type="project" value="UniProtKB-SubCell"/>
</dbReference>
<evidence type="ECO:0000259" key="9">
    <source>
        <dbReference type="PROSITE" id="PS51704"/>
    </source>
</evidence>
<dbReference type="InterPro" id="IPR030395">
    <property type="entry name" value="GP_PDE_dom"/>
</dbReference>
<feature type="transmembrane region" description="Helical" evidence="8">
    <location>
        <begin position="196"/>
        <end position="216"/>
    </location>
</feature>
<reference evidence="11 12" key="2">
    <citation type="journal article" date="2021" name="J. Hered.">
        <title>Feather Gene Expression Elucidates the Developmental Basis of Plumage Iridescence in African Starlings.</title>
        <authorList>
            <person name="Rubenstein D.R."/>
            <person name="Corvelo A."/>
            <person name="MacManes M.D."/>
            <person name="Maia R."/>
            <person name="Narzisi G."/>
            <person name="Rousaki A."/>
            <person name="Vandenabeele P."/>
            <person name="Shawkey M.D."/>
            <person name="Solomon J."/>
        </authorList>
    </citation>
    <scope>NUCLEOTIDE SEQUENCE [LARGE SCALE GENOMIC DNA]</scope>
    <source>
        <strain evidence="11">SS15</strain>
    </source>
</reference>
<keyword evidence="7" id="KW-0325">Glycoprotein</keyword>
<evidence type="ECO:0000256" key="5">
    <source>
        <dbReference type="ARBA" id="ARBA00022989"/>
    </source>
</evidence>
<dbReference type="SUPFAM" id="SSF51695">
    <property type="entry name" value="PLC-like phosphodiesterases"/>
    <property type="match status" value="1"/>
</dbReference>
<keyword evidence="5 8" id="KW-1133">Transmembrane helix</keyword>
<dbReference type="GO" id="GO:0006629">
    <property type="term" value="P:lipid metabolic process"/>
    <property type="evidence" value="ECO:0007669"/>
    <property type="project" value="InterPro"/>
</dbReference>
<evidence type="ECO:0000313" key="12">
    <source>
        <dbReference type="Proteomes" id="UP000618051"/>
    </source>
</evidence>
<feature type="transmembrane region" description="Helical" evidence="8">
    <location>
        <begin position="161"/>
        <end position="181"/>
    </location>
</feature>
<evidence type="ECO:0000256" key="7">
    <source>
        <dbReference type="ARBA" id="ARBA00023180"/>
    </source>
</evidence>
<feature type="transmembrane region" description="Helical" evidence="8">
    <location>
        <begin position="228"/>
        <end position="249"/>
    </location>
</feature>
<dbReference type="GO" id="GO:0008889">
    <property type="term" value="F:glycerophosphodiester phosphodiesterase activity"/>
    <property type="evidence" value="ECO:0007669"/>
    <property type="project" value="TreeGrafter"/>
</dbReference>
<dbReference type="EMBL" id="JADDUC020000002">
    <property type="protein sequence ID" value="KAI1242109.1"/>
    <property type="molecule type" value="Genomic_DNA"/>
</dbReference>
<dbReference type="Gene3D" id="3.20.20.190">
    <property type="entry name" value="Phosphatidylinositol (PI) phosphodiesterase"/>
    <property type="match status" value="1"/>
</dbReference>
<comment type="similarity">
    <text evidence="2">Belongs to the glycerophosphoryl diester phosphodiesterase family.</text>
</comment>
<feature type="domain" description="GP-PDE" evidence="9">
    <location>
        <begin position="263"/>
        <end position="493"/>
    </location>
</feature>
<evidence type="ECO:0000256" key="1">
    <source>
        <dbReference type="ARBA" id="ARBA00004141"/>
    </source>
</evidence>
<dbReference type="Pfam" id="PF03009">
    <property type="entry name" value="GDPD"/>
    <property type="match status" value="1"/>
</dbReference>
<proteinExistence type="inferred from homology"/>